<accession>A0A9P6NCW3</accession>
<comment type="caution">
    <text evidence="2">The sequence shown here is derived from an EMBL/GenBank/DDBJ whole genome shotgun (WGS) entry which is preliminary data.</text>
</comment>
<name>A0A9P6NCW3_9BASI</name>
<dbReference type="AlphaFoldDB" id="A0A9P6NCW3"/>
<keyword evidence="1" id="KW-0732">Signal</keyword>
<reference evidence="2" key="1">
    <citation type="submission" date="2013-11" db="EMBL/GenBank/DDBJ databases">
        <title>Genome sequence of the fusiform rust pathogen reveals effectors for host alternation and coevolution with pine.</title>
        <authorList>
            <consortium name="DOE Joint Genome Institute"/>
            <person name="Smith K."/>
            <person name="Pendleton A."/>
            <person name="Kubisiak T."/>
            <person name="Anderson C."/>
            <person name="Salamov A."/>
            <person name="Aerts A."/>
            <person name="Riley R."/>
            <person name="Clum A."/>
            <person name="Lindquist E."/>
            <person name="Ence D."/>
            <person name="Campbell M."/>
            <person name="Kronenberg Z."/>
            <person name="Feau N."/>
            <person name="Dhillon B."/>
            <person name="Hamelin R."/>
            <person name="Burleigh J."/>
            <person name="Smith J."/>
            <person name="Yandell M."/>
            <person name="Nelson C."/>
            <person name="Grigoriev I."/>
            <person name="Davis J."/>
        </authorList>
    </citation>
    <scope>NUCLEOTIDE SEQUENCE</scope>
    <source>
        <strain evidence="2">G11</strain>
    </source>
</reference>
<evidence type="ECO:0000256" key="1">
    <source>
        <dbReference type="SAM" id="SignalP"/>
    </source>
</evidence>
<feature type="chain" id="PRO_5040484444" evidence="1">
    <location>
        <begin position="20"/>
        <end position="250"/>
    </location>
</feature>
<dbReference type="EMBL" id="MU167296">
    <property type="protein sequence ID" value="KAG0144386.1"/>
    <property type="molecule type" value="Genomic_DNA"/>
</dbReference>
<dbReference type="Proteomes" id="UP000886653">
    <property type="component" value="Unassembled WGS sequence"/>
</dbReference>
<keyword evidence="3" id="KW-1185">Reference proteome</keyword>
<gene>
    <name evidence="2" type="ORF">CROQUDRAFT_95090</name>
</gene>
<evidence type="ECO:0000313" key="2">
    <source>
        <dbReference type="EMBL" id="KAG0144386.1"/>
    </source>
</evidence>
<feature type="signal peptide" evidence="1">
    <location>
        <begin position="1"/>
        <end position="19"/>
    </location>
</feature>
<proteinExistence type="predicted"/>
<evidence type="ECO:0000313" key="3">
    <source>
        <dbReference type="Proteomes" id="UP000886653"/>
    </source>
</evidence>
<dbReference type="OrthoDB" id="10364759at2759"/>
<organism evidence="2 3">
    <name type="scientific">Cronartium quercuum f. sp. fusiforme G11</name>
    <dbReference type="NCBI Taxonomy" id="708437"/>
    <lineage>
        <taxon>Eukaryota</taxon>
        <taxon>Fungi</taxon>
        <taxon>Dikarya</taxon>
        <taxon>Basidiomycota</taxon>
        <taxon>Pucciniomycotina</taxon>
        <taxon>Pucciniomycetes</taxon>
        <taxon>Pucciniales</taxon>
        <taxon>Coleosporiaceae</taxon>
        <taxon>Cronartium</taxon>
    </lineage>
</organism>
<protein>
    <submittedName>
        <fullName evidence="2">Uncharacterized protein</fullName>
    </submittedName>
</protein>
<sequence>MVQIRSIVWAFVACASVHTSTVLSNRHKVLRARSTLSSGAPTTPQQTCICPSPPAPKPPLPTSNLPFLPPLPKVASFWQQPLPKPIGNLKTIQGGYDKLLPELDTYRDAVDCPEATLSSAVDSLSKLQKCFSEVVHSFGPACGCSIKPGSKKLFAFQRTFIQLFYGLQKIILVLQDRWPKTYLDSASDVLQKLSDSLQVLISLGLDLNIDVNAIFDGLDLHVFKDAKIDPVGLVLLSRKINGKIHRGEAL</sequence>